<organism evidence="3 4">
    <name type="scientific">Pomacea canaliculata</name>
    <name type="common">Golden apple snail</name>
    <dbReference type="NCBI Taxonomy" id="400727"/>
    <lineage>
        <taxon>Eukaryota</taxon>
        <taxon>Metazoa</taxon>
        <taxon>Spiralia</taxon>
        <taxon>Lophotrochozoa</taxon>
        <taxon>Mollusca</taxon>
        <taxon>Gastropoda</taxon>
        <taxon>Caenogastropoda</taxon>
        <taxon>Architaenioglossa</taxon>
        <taxon>Ampullarioidea</taxon>
        <taxon>Ampullariidae</taxon>
        <taxon>Pomacea</taxon>
    </lineage>
</organism>
<feature type="coiled-coil region" evidence="1">
    <location>
        <begin position="96"/>
        <end position="221"/>
    </location>
</feature>
<dbReference type="SUPFAM" id="SSF90257">
    <property type="entry name" value="Myosin rod fragments"/>
    <property type="match status" value="1"/>
</dbReference>
<feature type="compositionally biased region" description="Pro residues" evidence="2">
    <location>
        <begin position="365"/>
        <end position="379"/>
    </location>
</feature>
<dbReference type="AlphaFoldDB" id="A0A2T7P8U1"/>
<feature type="compositionally biased region" description="Basic and acidic residues" evidence="2">
    <location>
        <begin position="418"/>
        <end position="435"/>
    </location>
</feature>
<dbReference type="GO" id="GO:0005737">
    <property type="term" value="C:cytoplasm"/>
    <property type="evidence" value="ECO:0007669"/>
    <property type="project" value="TreeGrafter"/>
</dbReference>
<sequence length="549" mass="62830">MAEQADDSVAVWQNKCKDLEKIVKTLSSHCFKLVEKHEELLKKYKENEQQYNQLADRLKTTEEQLAKMGKLYEPVYNEYEKIKNKFEIEMECRHHAEEYASKISRENRNLRRMSQMVSAKHGVSLVEFNLESENSENKDTYEEYLETLNQKISDLKEENSQLTAELKKFKEDYQIEKDKKLNYSKQNERLKTEVKQVKHSLQQYEAALANLSKASDLAFQEYEKLKGSYEKEILCRDQAEKYASTLFAEKEAAKRQSTMLLMEVASDRKLMKAMVEIEDLTRQLEQQKRQYEEQMSDLKEELTSLKDQELLTSLEQENQQLLEERGSLQTQLARLESQINDLRSQYTKLSDEYENIEKRLEEATRPPPPPPPPPLPPPTKKLGLFGRRDKKKAAAAAAAAAASGGKNGSKPGVPTNDDYSKAIDEMMKRIKDGKPLTRAPKQVRRPSCPDETDGSAMNELKGLLTNLKKASSESDLAAPIPADHDDSEFARAFRKIRRPSLEEEGQGDNAVKSSGNDGENQTEEVQRRKGNMAGPKKLSVLAESDESTE</sequence>
<feature type="coiled-coil region" evidence="1">
    <location>
        <begin position="270"/>
        <end position="359"/>
    </location>
</feature>
<dbReference type="Proteomes" id="UP000245119">
    <property type="component" value="Linkage Group LG5"/>
</dbReference>
<dbReference type="GO" id="GO:0048812">
    <property type="term" value="P:neuron projection morphogenesis"/>
    <property type="evidence" value="ECO:0007669"/>
    <property type="project" value="TreeGrafter"/>
</dbReference>
<evidence type="ECO:0000256" key="2">
    <source>
        <dbReference type="SAM" id="MobiDB-lite"/>
    </source>
</evidence>
<dbReference type="PANTHER" id="PTHR46606:SF5">
    <property type="entry name" value="SHOOTIN-1"/>
    <property type="match status" value="1"/>
</dbReference>
<feature type="region of interest" description="Disordered" evidence="2">
    <location>
        <begin position="360"/>
        <end position="549"/>
    </location>
</feature>
<dbReference type="PANTHER" id="PTHR46606">
    <property type="entry name" value="SHOOTIN-1"/>
    <property type="match status" value="1"/>
</dbReference>
<keyword evidence="4" id="KW-1185">Reference proteome</keyword>
<keyword evidence="1" id="KW-0175">Coiled coil</keyword>
<evidence type="ECO:0000313" key="3">
    <source>
        <dbReference type="EMBL" id="PVD29816.1"/>
    </source>
</evidence>
<dbReference type="GO" id="GO:0044295">
    <property type="term" value="C:axonal growth cone"/>
    <property type="evidence" value="ECO:0007669"/>
    <property type="project" value="TreeGrafter"/>
</dbReference>
<evidence type="ECO:0000256" key="1">
    <source>
        <dbReference type="SAM" id="Coils"/>
    </source>
</evidence>
<dbReference type="OMA" id="MAYWHPL"/>
<feature type="coiled-coil region" evidence="1">
    <location>
        <begin position="34"/>
        <end position="71"/>
    </location>
</feature>
<comment type="caution">
    <text evidence="3">The sequence shown here is derived from an EMBL/GenBank/DDBJ whole genome shotgun (WGS) entry which is preliminary data.</text>
</comment>
<name>A0A2T7P8U1_POMCA</name>
<protein>
    <submittedName>
        <fullName evidence="3">Uncharacterized protein</fullName>
    </submittedName>
</protein>
<dbReference type="GO" id="GO:0031252">
    <property type="term" value="C:cell leading edge"/>
    <property type="evidence" value="ECO:0007669"/>
    <property type="project" value="TreeGrafter"/>
</dbReference>
<dbReference type="GO" id="GO:2001224">
    <property type="term" value="P:positive regulation of neuron migration"/>
    <property type="evidence" value="ECO:0007669"/>
    <property type="project" value="TreeGrafter"/>
</dbReference>
<proteinExistence type="predicted"/>
<evidence type="ECO:0000313" key="4">
    <source>
        <dbReference type="Proteomes" id="UP000245119"/>
    </source>
</evidence>
<reference evidence="3 4" key="1">
    <citation type="submission" date="2018-04" db="EMBL/GenBank/DDBJ databases">
        <title>The genome of golden apple snail Pomacea canaliculata provides insight into stress tolerance and invasive adaptation.</title>
        <authorList>
            <person name="Liu C."/>
            <person name="Liu B."/>
            <person name="Ren Y."/>
            <person name="Zhang Y."/>
            <person name="Wang H."/>
            <person name="Li S."/>
            <person name="Jiang F."/>
            <person name="Yin L."/>
            <person name="Zhang G."/>
            <person name="Qian W."/>
            <person name="Fan W."/>
        </authorList>
    </citation>
    <scope>NUCLEOTIDE SEQUENCE [LARGE SCALE GENOMIC DNA]</scope>
    <source>
        <strain evidence="3">SZHN2017</strain>
        <tissue evidence="3">Muscle</tissue>
    </source>
</reference>
<dbReference type="EMBL" id="PZQS01000005">
    <property type="protein sequence ID" value="PVD29816.1"/>
    <property type="molecule type" value="Genomic_DNA"/>
</dbReference>
<dbReference type="STRING" id="400727.A0A2T7P8U1"/>
<gene>
    <name evidence="3" type="ORF">C0Q70_09073</name>
</gene>
<feature type="compositionally biased region" description="Basic and acidic residues" evidence="2">
    <location>
        <begin position="482"/>
        <end position="491"/>
    </location>
</feature>
<dbReference type="OrthoDB" id="6111338at2759"/>
<dbReference type="InterPro" id="IPR024849">
    <property type="entry name" value="Shootin-1"/>
</dbReference>
<accession>A0A2T7P8U1</accession>